<proteinExistence type="predicted"/>
<protein>
    <submittedName>
        <fullName evidence="1">Uncharacterized protein</fullName>
    </submittedName>
</protein>
<evidence type="ECO:0000313" key="2">
    <source>
        <dbReference type="Proteomes" id="UP000325255"/>
    </source>
</evidence>
<dbReference type="EMBL" id="VWPK01000014">
    <property type="protein sequence ID" value="KAA5612175.1"/>
    <property type="molecule type" value="Genomic_DNA"/>
</dbReference>
<reference evidence="1 2" key="1">
    <citation type="submission" date="2019-09" db="EMBL/GenBank/DDBJ databases">
        <title>Genome sequence of Rhodovastum atsumiense, a diverse member of the Acetobacteraceae family of non-sulfur purple photosynthetic bacteria.</title>
        <authorList>
            <person name="Meyer T."/>
            <person name="Kyndt J."/>
        </authorList>
    </citation>
    <scope>NUCLEOTIDE SEQUENCE [LARGE SCALE GENOMIC DNA]</scope>
    <source>
        <strain evidence="1 2">DSM 21279</strain>
    </source>
</reference>
<evidence type="ECO:0000313" key="1">
    <source>
        <dbReference type="EMBL" id="KAA5612175.1"/>
    </source>
</evidence>
<dbReference type="RefSeq" id="WP_150040783.1">
    <property type="nucleotide sequence ID" value="NZ_OW485601.1"/>
</dbReference>
<name>A0A5M6IXU6_9PROT</name>
<comment type="caution">
    <text evidence="1">The sequence shown here is derived from an EMBL/GenBank/DDBJ whole genome shotgun (WGS) entry which is preliminary data.</text>
</comment>
<sequence length="102" mass="11017">MSDIVNWRTLDRTLDRAMPAAAPRQVLTALLLATALAAPFGSRALLDWTERQPDSPAMMILHDGALAWDAAMTRLGLADAYGAVRQGMRNLQAARFASPGQP</sequence>
<dbReference type="AlphaFoldDB" id="A0A5M6IXU6"/>
<accession>A0A5M6IXU6</accession>
<organism evidence="1 2">
    <name type="scientific">Rhodovastum atsumiense</name>
    <dbReference type="NCBI Taxonomy" id="504468"/>
    <lineage>
        <taxon>Bacteria</taxon>
        <taxon>Pseudomonadati</taxon>
        <taxon>Pseudomonadota</taxon>
        <taxon>Alphaproteobacteria</taxon>
        <taxon>Acetobacterales</taxon>
        <taxon>Acetobacteraceae</taxon>
        <taxon>Rhodovastum</taxon>
    </lineage>
</organism>
<dbReference type="Proteomes" id="UP000325255">
    <property type="component" value="Unassembled WGS sequence"/>
</dbReference>
<keyword evidence="2" id="KW-1185">Reference proteome</keyword>
<gene>
    <name evidence="1" type="ORF">F1189_10960</name>
</gene>